<gene>
    <name evidence="2" type="ORF">CLV44_1309</name>
</gene>
<comment type="caution">
    <text evidence="2">The sequence shown here is derived from an EMBL/GenBank/DDBJ whole genome shotgun (WGS) entry which is preliminary data.</text>
</comment>
<evidence type="ECO:0000313" key="2">
    <source>
        <dbReference type="EMBL" id="PSL09630.1"/>
    </source>
</evidence>
<keyword evidence="1" id="KW-0472">Membrane</keyword>
<reference evidence="2 3" key="1">
    <citation type="submission" date="2018-03" db="EMBL/GenBank/DDBJ databases">
        <title>Genomic Encyclopedia of Archaeal and Bacterial Type Strains, Phase II (KMG-II): from individual species to whole genera.</title>
        <authorList>
            <person name="Goeker M."/>
        </authorList>
    </citation>
    <scope>NUCLEOTIDE SEQUENCE [LARGE SCALE GENOMIC DNA]</scope>
    <source>
        <strain evidence="2 3">DSM 17586</strain>
    </source>
</reference>
<feature type="transmembrane region" description="Helical" evidence="1">
    <location>
        <begin position="108"/>
        <end position="126"/>
    </location>
</feature>
<feature type="transmembrane region" description="Helical" evidence="1">
    <location>
        <begin position="34"/>
        <end position="56"/>
    </location>
</feature>
<keyword evidence="3" id="KW-1185">Reference proteome</keyword>
<feature type="transmembrane region" description="Helical" evidence="1">
    <location>
        <begin position="68"/>
        <end position="88"/>
    </location>
</feature>
<organism evidence="2 3">
    <name type="scientific">Marinobacterium halophilum</name>
    <dbReference type="NCBI Taxonomy" id="267374"/>
    <lineage>
        <taxon>Bacteria</taxon>
        <taxon>Pseudomonadati</taxon>
        <taxon>Pseudomonadota</taxon>
        <taxon>Gammaproteobacteria</taxon>
        <taxon>Oceanospirillales</taxon>
        <taxon>Oceanospirillaceae</taxon>
        <taxon>Marinobacterium</taxon>
    </lineage>
</organism>
<dbReference type="Proteomes" id="UP000242133">
    <property type="component" value="Unassembled WGS sequence"/>
</dbReference>
<dbReference type="OrthoDB" id="5801246at2"/>
<evidence type="ECO:0000313" key="3">
    <source>
        <dbReference type="Proteomes" id="UP000242133"/>
    </source>
</evidence>
<keyword evidence="1" id="KW-1133">Transmembrane helix</keyword>
<name>A0A2P8EJI1_9GAMM</name>
<accession>A0A2P8EJI1</accession>
<proteinExistence type="predicted"/>
<dbReference type="RefSeq" id="WP_106593238.1">
    <property type="nucleotide sequence ID" value="NZ_PYGI01000030.1"/>
</dbReference>
<keyword evidence="1" id="KW-0812">Transmembrane</keyword>
<dbReference type="EMBL" id="PYGI01000030">
    <property type="protein sequence ID" value="PSL09630.1"/>
    <property type="molecule type" value="Genomic_DNA"/>
</dbReference>
<dbReference type="AlphaFoldDB" id="A0A2P8EJI1"/>
<sequence>MIAIKALSIWLIILVLAIANGVLRESVFTPVFGFTSGLLLSGVLLSVMILVVAFVALPWLGAQRRSQLAGIGLFWLLLTLLFEFTFGWAQGKSLSVILEAYIFKDGNLWPIILLVTAVSPCVAARLRRMLLLGKNGRK</sequence>
<protein>
    <submittedName>
        <fullName evidence="2">Uncharacterized protein</fullName>
    </submittedName>
</protein>
<evidence type="ECO:0000256" key="1">
    <source>
        <dbReference type="SAM" id="Phobius"/>
    </source>
</evidence>